<evidence type="ECO:0000313" key="1">
    <source>
        <dbReference type="EMBL" id="KPX79162.1"/>
    </source>
</evidence>
<accession>A0A0P9TV21</accession>
<name>A0A0P9TV21_PSEA0</name>
<dbReference type="AlphaFoldDB" id="A0A0P9TV21"/>
<reference evidence="1 2" key="1">
    <citation type="submission" date="2015-09" db="EMBL/GenBank/DDBJ databases">
        <title>Genome announcement of multiple Pseudomonas syringae strains.</title>
        <authorList>
            <person name="Thakur S."/>
            <person name="Wang P.W."/>
            <person name="Gong Y."/>
            <person name="Weir B.S."/>
            <person name="Guttman D.S."/>
        </authorList>
    </citation>
    <scope>NUCLEOTIDE SEQUENCE [LARGE SCALE GENOMIC DNA]</scope>
    <source>
        <strain evidence="1 2">ICMP7840</strain>
    </source>
</reference>
<organism evidence="1 2">
    <name type="scientific">Pseudomonas amygdali pv. photiniae</name>
    <dbReference type="NCBI Taxonomy" id="251724"/>
    <lineage>
        <taxon>Bacteria</taxon>
        <taxon>Pseudomonadati</taxon>
        <taxon>Pseudomonadota</taxon>
        <taxon>Gammaproteobacteria</taxon>
        <taxon>Pseudomonadales</taxon>
        <taxon>Pseudomonadaceae</taxon>
        <taxon>Pseudomonas</taxon>
        <taxon>Pseudomonas amygdali</taxon>
    </lineage>
</organism>
<dbReference type="SUPFAM" id="SSF53383">
    <property type="entry name" value="PLP-dependent transferases"/>
    <property type="match status" value="1"/>
</dbReference>
<dbReference type="Gene3D" id="3.90.1150.10">
    <property type="entry name" value="Aspartate Aminotransferase, domain 1"/>
    <property type="match status" value="1"/>
</dbReference>
<sequence>MALRETLARRMQSMTQQLDEQTGGALRYQVPEGGCGVWAESVHPVDMRQVFDRLLAQRIVITPGELFSLQNRYGQHLWVSYAIDWSQDPAARLGALGEALAQARLP</sequence>
<dbReference type="InterPro" id="IPR015424">
    <property type="entry name" value="PyrdxlP-dep_Trfase"/>
</dbReference>
<dbReference type="Proteomes" id="UP000050469">
    <property type="component" value="Unassembled WGS sequence"/>
</dbReference>
<proteinExistence type="predicted"/>
<comment type="caution">
    <text evidence="1">The sequence shown here is derived from an EMBL/GenBank/DDBJ whole genome shotgun (WGS) entry which is preliminary data.</text>
</comment>
<dbReference type="PATRIC" id="fig|251724.3.peg.766"/>
<dbReference type="InterPro" id="IPR015422">
    <property type="entry name" value="PyrdxlP-dep_Trfase_small"/>
</dbReference>
<dbReference type="EMBL" id="LJQO01000076">
    <property type="protein sequence ID" value="KPX79162.1"/>
    <property type="molecule type" value="Genomic_DNA"/>
</dbReference>
<evidence type="ECO:0000313" key="2">
    <source>
        <dbReference type="Proteomes" id="UP000050469"/>
    </source>
</evidence>
<gene>
    <name evidence="1" type="ORF">ALO53_00600</name>
</gene>
<protein>
    <submittedName>
        <fullName evidence="1">Transcriptional regulator, GntR family</fullName>
    </submittedName>
</protein>